<dbReference type="InterPro" id="IPR013083">
    <property type="entry name" value="Znf_RING/FYVE/PHD"/>
</dbReference>
<dbReference type="SMART" id="SM00184">
    <property type="entry name" value="RING"/>
    <property type="match status" value="1"/>
</dbReference>
<gene>
    <name evidence="6" type="ORF">V6N11_081337</name>
</gene>
<dbReference type="Gene3D" id="3.30.40.10">
    <property type="entry name" value="Zinc/RING finger domain, C3HC4 (zinc finger)"/>
    <property type="match status" value="1"/>
</dbReference>
<sequence>MVTLVFFIEFDRLANQIDDLCFDYATRYCNGIDYFANYGIVKVEMLGAWPLNLCLPPCPVARRFLETHSDSITPNQNVPIKAYIEEVVDGIRMGENTECPICLESTDDPVLTLCAHRMCRECLLSSWRTLVVGLCPICRTVLKKSDIITCPTENKFRVDVEKMRSNNFTVSSMHGDMPLKERDTIMA</sequence>
<evidence type="ECO:0000256" key="2">
    <source>
        <dbReference type="ARBA" id="ARBA00022771"/>
    </source>
</evidence>
<dbReference type="Proteomes" id="UP001396334">
    <property type="component" value="Unassembled WGS sequence"/>
</dbReference>
<proteinExistence type="predicted"/>
<dbReference type="SUPFAM" id="SSF57850">
    <property type="entry name" value="RING/U-box"/>
    <property type="match status" value="1"/>
</dbReference>
<comment type="caution">
    <text evidence="6">The sequence shown here is derived from an EMBL/GenBank/DDBJ whole genome shotgun (WGS) entry which is preliminary data.</text>
</comment>
<evidence type="ECO:0000313" key="7">
    <source>
        <dbReference type="Proteomes" id="UP001396334"/>
    </source>
</evidence>
<dbReference type="PROSITE" id="PS50089">
    <property type="entry name" value="ZF_RING_2"/>
    <property type="match status" value="1"/>
</dbReference>
<name>A0ABR2QJQ8_9ROSI</name>
<protein>
    <recommendedName>
        <fullName evidence="5">RING-type domain-containing protein</fullName>
    </recommendedName>
</protein>
<accession>A0ABR2QJQ8</accession>
<dbReference type="InterPro" id="IPR001841">
    <property type="entry name" value="Znf_RING"/>
</dbReference>
<evidence type="ECO:0000313" key="6">
    <source>
        <dbReference type="EMBL" id="KAK9000854.1"/>
    </source>
</evidence>
<feature type="domain" description="RING-type" evidence="5">
    <location>
        <begin position="99"/>
        <end position="139"/>
    </location>
</feature>
<keyword evidence="2 4" id="KW-0863">Zinc-finger</keyword>
<evidence type="ECO:0000256" key="1">
    <source>
        <dbReference type="ARBA" id="ARBA00022723"/>
    </source>
</evidence>
<evidence type="ECO:0000256" key="4">
    <source>
        <dbReference type="PROSITE-ProRule" id="PRU00175"/>
    </source>
</evidence>
<dbReference type="EMBL" id="JBBPBN010000037">
    <property type="protein sequence ID" value="KAK9000854.1"/>
    <property type="molecule type" value="Genomic_DNA"/>
</dbReference>
<dbReference type="Pfam" id="PF13920">
    <property type="entry name" value="zf-C3HC4_3"/>
    <property type="match status" value="1"/>
</dbReference>
<organism evidence="6 7">
    <name type="scientific">Hibiscus sabdariffa</name>
    <name type="common">roselle</name>
    <dbReference type="NCBI Taxonomy" id="183260"/>
    <lineage>
        <taxon>Eukaryota</taxon>
        <taxon>Viridiplantae</taxon>
        <taxon>Streptophyta</taxon>
        <taxon>Embryophyta</taxon>
        <taxon>Tracheophyta</taxon>
        <taxon>Spermatophyta</taxon>
        <taxon>Magnoliopsida</taxon>
        <taxon>eudicotyledons</taxon>
        <taxon>Gunneridae</taxon>
        <taxon>Pentapetalae</taxon>
        <taxon>rosids</taxon>
        <taxon>malvids</taxon>
        <taxon>Malvales</taxon>
        <taxon>Malvaceae</taxon>
        <taxon>Malvoideae</taxon>
        <taxon>Hibiscus</taxon>
    </lineage>
</organism>
<dbReference type="PROSITE" id="PS00518">
    <property type="entry name" value="ZF_RING_1"/>
    <property type="match status" value="1"/>
</dbReference>
<evidence type="ECO:0000256" key="3">
    <source>
        <dbReference type="ARBA" id="ARBA00022833"/>
    </source>
</evidence>
<keyword evidence="1" id="KW-0479">Metal-binding</keyword>
<evidence type="ECO:0000259" key="5">
    <source>
        <dbReference type="PROSITE" id="PS50089"/>
    </source>
</evidence>
<keyword evidence="7" id="KW-1185">Reference proteome</keyword>
<dbReference type="InterPro" id="IPR017907">
    <property type="entry name" value="Znf_RING_CS"/>
</dbReference>
<reference evidence="6 7" key="1">
    <citation type="journal article" date="2024" name="G3 (Bethesda)">
        <title>Genome assembly of Hibiscus sabdariffa L. provides insights into metabolisms of medicinal natural products.</title>
        <authorList>
            <person name="Kim T."/>
        </authorList>
    </citation>
    <scope>NUCLEOTIDE SEQUENCE [LARGE SCALE GENOMIC DNA]</scope>
    <source>
        <strain evidence="6">TK-2024</strain>
        <tissue evidence="6">Old leaves</tissue>
    </source>
</reference>
<keyword evidence="3" id="KW-0862">Zinc</keyword>